<dbReference type="Proteomes" id="UP000267249">
    <property type="component" value="Chromosome"/>
</dbReference>
<sequence length="119" mass="13133">MAASDRKGRIAKLLLVYVSGIAFIGTSAVGIVGALQSSWQASQESETAGLVSADLLKQIQGYRNVVEREPNNRFALEQLVQLELQLGRKTTAQEYLDRLLKLDPQNSAYQSLQQQLAQK</sequence>
<keyword evidence="1" id="KW-1133">Transmembrane helix</keyword>
<name>A0AAN1UUU6_SYNEL</name>
<accession>A0AAN1UUU6</accession>
<keyword evidence="1" id="KW-0472">Membrane</keyword>
<dbReference type="EMBL" id="CP030139">
    <property type="protein sequence ID" value="AZB72949.1"/>
    <property type="molecule type" value="Genomic_DNA"/>
</dbReference>
<dbReference type="Pfam" id="PF14559">
    <property type="entry name" value="TPR_19"/>
    <property type="match status" value="1"/>
</dbReference>
<dbReference type="InterPro" id="IPR011990">
    <property type="entry name" value="TPR-like_helical_dom_sf"/>
</dbReference>
<reference evidence="2 3" key="1">
    <citation type="journal article" date="2018" name="Sci. Rep.">
        <title>Genome Features and Biochemical Characteristics of a Robust, Fast Growing and Naturally Transformable Cyanobacterium Synechococcus elongatus PCC 11801 Isolated from India.</title>
        <authorList>
            <person name="Jaiswal D."/>
            <person name="Sengupta A."/>
            <person name="Sohoni S."/>
            <person name="Sengupta S."/>
            <person name="Phadnavis A.G."/>
            <person name="Pakrasi H.B."/>
            <person name="Wangikar P.P."/>
        </authorList>
    </citation>
    <scope>NUCLEOTIDE SEQUENCE [LARGE SCALE GENOMIC DNA]</scope>
    <source>
        <strain evidence="2 3">PCC 11801</strain>
    </source>
</reference>
<dbReference type="Gene3D" id="1.25.40.10">
    <property type="entry name" value="Tetratricopeptide repeat domain"/>
    <property type="match status" value="1"/>
</dbReference>
<evidence type="ECO:0000256" key="1">
    <source>
        <dbReference type="SAM" id="Phobius"/>
    </source>
</evidence>
<protein>
    <submittedName>
        <fullName evidence="2">Tetratricopeptide repeat protein</fullName>
    </submittedName>
</protein>
<dbReference type="AlphaFoldDB" id="A0AAN1UUU6"/>
<evidence type="ECO:0000313" key="2">
    <source>
        <dbReference type="EMBL" id="AZB72949.1"/>
    </source>
</evidence>
<keyword evidence="1" id="KW-0812">Transmembrane</keyword>
<feature type="transmembrane region" description="Helical" evidence="1">
    <location>
        <begin position="12"/>
        <end position="35"/>
    </location>
</feature>
<dbReference type="SUPFAM" id="SSF48452">
    <property type="entry name" value="TPR-like"/>
    <property type="match status" value="1"/>
</dbReference>
<proteinExistence type="predicted"/>
<organism evidence="2 3">
    <name type="scientific">Synechococcus elongatus PCC 11801</name>
    <dbReference type="NCBI Taxonomy" id="2219813"/>
    <lineage>
        <taxon>Bacteria</taxon>
        <taxon>Bacillati</taxon>
        <taxon>Cyanobacteriota</taxon>
        <taxon>Cyanophyceae</taxon>
        <taxon>Synechococcales</taxon>
        <taxon>Synechococcaceae</taxon>
        <taxon>Synechococcus</taxon>
    </lineage>
</organism>
<gene>
    <name evidence="2" type="ORF">DOP62_09650</name>
</gene>
<evidence type="ECO:0000313" key="3">
    <source>
        <dbReference type="Proteomes" id="UP000267249"/>
    </source>
</evidence>
<dbReference type="RefSeq" id="WP_208673301.1">
    <property type="nucleotide sequence ID" value="NZ_CP030139.2"/>
</dbReference>